<name>C1GIF4_PARBD</name>
<evidence type="ECO:0000313" key="1">
    <source>
        <dbReference type="EMBL" id="EEH42220.2"/>
    </source>
</evidence>
<keyword evidence="2" id="KW-1185">Reference proteome</keyword>
<dbReference type="EMBL" id="KN275966">
    <property type="protein sequence ID" value="EEH42220.2"/>
    <property type="molecule type" value="Genomic_DNA"/>
</dbReference>
<accession>C1GIF4</accession>
<dbReference type="InParanoid" id="C1GIF4"/>
<dbReference type="KEGG" id="pbn:PADG_07040"/>
<dbReference type="RefSeq" id="XP_010762383.1">
    <property type="nucleotide sequence ID" value="XM_010764081.1"/>
</dbReference>
<evidence type="ECO:0000313" key="2">
    <source>
        <dbReference type="Proteomes" id="UP000001628"/>
    </source>
</evidence>
<dbReference type="Proteomes" id="UP000001628">
    <property type="component" value="Unassembled WGS sequence"/>
</dbReference>
<sequence length="50" mass="5898">MYYFCRVLIRQVSVYNAYSSIIDGVPNSLRRVGMLYDAAYQMDSRRVCRP</sequence>
<dbReference type="GeneID" id="22585620"/>
<reference evidence="1 2" key="1">
    <citation type="journal article" date="2011" name="PLoS Genet.">
        <title>Comparative genomic analysis of human fungal pathogens causing paracoccidioidomycosis.</title>
        <authorList>
            <person name="Desjardins C.A."/>
            <person name="Champion M.D."/>
            <person name="Holder J.W."/>
            <person name="Muszewska A."/>
            <person name="Goldberg J."/>
            <person name="Bailao A.M."/>
            <person name="Brigido M.M."/>
            <person name="Ferreira M.E."/>
            <person name="Garcia A.M."/>
            <person name="Grynberg M."/>
            <person name="Gujja S."/>
            <person name="Heiman D.I."/>
            <person name="Henn M.R."/>
            <person name="Kodira C.D."/>
            <person name="Leon-Narvaez H."/>
            <person name="Longo L.V."/>
            <person name="Ma L.J."/>
            <person name="Malavazi I."/>
            <person name="Matsuo A.L."/>
            <person name="Morais F.V."/>
            <person name="Pereira M."/>
            <person name="Rodriguez-Brito S."/>
            <person name="Sakthikumar S."/>
            <person name="Salem-Izacc S.M."/>
            <person name="Sykes S.M."/>
            <person name="Teixeira M.M."/>
            <person name="Vallejo M.C."/>
            <person name="Walter M.E."/>
            <person name="Yandava C."/>
            <person name="Young S."/>
            <person name="Zeng Q."/>
            <person name="Zucker J."/>
            <person name="Felipe M.S."/>
            <person name="Goldman G.H."/>
            <person name="Haas B.J."/>
            <person name="McEwen J.G."/>
            <person name="Nino-Vega G."/>
            <person name="Puccia R."/>
            <person name="San-Blas G."/>
            <person name="Soares C.M."/>
            <person name="Birren B.W."/>
            <person name="Cuomo C.A."/>
        </authorList>
    </citation>
    <scope>NUCLEOTIDE SEQUENCE [LARGE SCALE GENOMIC DNA]</scope>
    <source>
        <strain evidence="1 2">Pb18</strain>
    </source>
</reference>
<dbReference type="VEuPathDB" id="FungiDB:PADG_07040"/>
<proteinExistence type="predicted"/>
<protein>
    <submittedName>
        <fullName evidence="1">Uncharacterized protein</fullName>
    </submittedName>
</protein>
<dbReference type="HOGENOM" id="CLU_3125511_0_0_1"/>
<dbReference type="AlphaFoldDB" id="C1GIF4"/>
<gene>
    <name evidence="1" type="ORF">PADG_07040</name>
</gene>
<organism evidence="1 2">
    <name type="scientific">Paracoccidioides brasiliensis (strain Pb18)</name>
    <dbReference type="NCBI Taxonomy" id="502780"/>
    <lineage>
        <taxon>Eukaryota</taxon>
        <taxon>Fungi</taxon>
        <taxon>Dikarya</taxon>
        <taxon>Ascomycota</taxon>
        <taxon>Pezizomycotina</taxon>
        <taxon>Eurotiomycetes</taxon>
        <taxon>Eurotiomycetidae</taxon>
        <taxon>Onygenales</taxon>
        <taxon>Ajellomycetaceae</taxon>
        <taxon>Paracoccidioides</taxon>
    </lineage>
</organism>